<evidence type="ECO:0000313" key="2">
    <source>
        <dbReference type="EMBL" id="CAK0841829.1"/>
    </source>
</evidence>
<feature type="region of interest" description="Disordered" evidence="1">
    <location>
        <begin position="164"/>
        <end position="197"/>
    </location>
</feature>
<comment type="caution">
    <text evidence="2">The sequence shown here is derived from an EMBL/GenBank/DDBJ whole genome shotgun (WGS) entry which is preliminary data.</text>
</comment>
<name>A0ABN9T9M5_9DINO</name>
<gene>
    <name evidence="2" type="ORF">PCOR1329_LOCUS36916</name>
</gene>
<evidence type="ECO:0000313" key="3">
    <source>
        <dbReference type="Proteomes" id="UP001189429"/>
    </source>
</evidence>
<organism evidence="2 3">
    <name type="scientific">Prorocentrum cordatum</name>
    <dbReference type="NCBI Taxonomy" id="2364126"/>
    <lineage>
        <taxon>Eukaryota</taxon>
        <taxon>Sar</taxon>
        <taxon>Alveolata</taxon>
        <taxon>Dinophyceae</taxon>
        <taxon>Prorocentrales</taxon>
        <taxon>Prorocentraceae</taxon>
        <taxon>Prorocentrum</taxon>
    </lineage>
</organism>
<feature type="non-terminal residue" evidence="2">
    <location>
        <position position="1"/>
    </location>
</feature>
<proteinExistence type="predicted"/>
<accession>A0ABN9T9M5</accession>
<keyword evidence="3" id="KW-1185">Reference proteome</keyword>
<dbReference type="Proteomes" id="UP001189429">
    <property type="component" value="Unassembled WGS sequence"/>
</dbReference>
<dbReference type="EMBL" id="CAUYUJ010014483">
    <property type="protein sequence ID" value="CAK0841829.1"/>
    <property type="molecule type" value="Genomic_DNA"/>
</dbReference>
<protein>
    <submittedName>
        <fullName evidence="2">Uncharacterized protein</fullName>
    </submittedName>
</protein>
<evidence type="ECO:0000256" key="1">
    <source>
        <dbReference type="SAM" id="MobiDB-lite"/>
    </source>
</evidence>
<sequence>PCWLRLRGGQQQPALRALQRAVAGPSCNLSPACGVMGQVASPDTGMCTGARKADSEIPDFLNGSFQPNDWAALFQAMEDMHCRMEQQSQDNLEQKLTIQNLRSEIGRLRRSIAERDCEVDWARVDALELHYREVERARCRTPERARGAPDLGKFVASELFQCEDTDAAEHPTPGPRPAVFEAFLTPPPSARTLEQQG</sequence>
<reference evidence="2" key="1">
    <citation type="submission" date="2023-10" db="EMBL/GenBank/DDBJ databases">
        <authorList>
            <person name="Chen Y."/>
            <person name="Shah S."/>
            <person name="Dougan E. K."/>
            <person name="Thang M."/>
            <person name="Chan C."/>
        </authorList>
    </citation>
    <scope>NUCLEOTIDE SEQUENCE [LARGE SCALE GENOMIC DNA]</scope>
</reference>